<dbReference type="PROSITE" id="PS51257">
    <property type="entry name" value="PROKAR_LIPOPROTEIN"/>
    <property type="match status" value="1"/>
</dbReference>
<dbReference type="PANTHER" id="PTHR30532:SF25">
    <property type="entry name" value="IRON(III) DICITRATE-BINDING PERIPLASMIC PROTEIN"/>
    <property type="match status" value="1"/>
</dbReference>
<dbReference type="EMBL" id="JADEXG010000017">
    <property type="protein sequence ID" value="MBE9077522.1"/>
    <property type="molecule type" value="Genomic_DNA"/>
</dbReference>
<organism evidence="6 7">
    <name type="scientific">Vasconcelosia minhoensis LEGE 07310</name>
    <dbReference type="NCBI Taxonomy" id="915328"/>
    <lineage>
        <taxon>Bacteria</taxon>
        <taxon>Bacillati</taxon>
        <taxon>Cyanobacteriota</taxon>
        <taxon>Cyanophyceae</taxon>
        <taxon>Nodosilineales</taxon>
        <taxon>Cymatolegaceae</taxon>
        <taxon>Vasconcelosia</taxon>
        <taxon>Vasconcelosia minhoensis</taxon>
    </lineage>
</organism>
<dbReference type="Proteomes" id="UP000636505">
    <property type="component" value="Unassembled WGS sequence"/>
</dbReference>
<evidence type="ECO:0000313" key="6">
    <source>
        <dbReference type="EMBL" id="MBE9077522.1"/>
    </source>
</evidence>
<keyword evidence="4" id="KW-0732">Signal</keyword>
<comment type="subcellular location">
    <subcellularLocation>
        <location evidence="1">Cell envelope</location>
    </subcellularLocation>
</comment>
<keyword evidence="7" id="KW-1185">Reference proteome</keyword>
<dbReference type="InterPro" id="IPR051313">
    <property type="entry name" value="Bact_iron-sidero_bind"/>
</dbReference>
<dbReference type="PANTHER" id="PTHR30532">
    <property type="entry name" value="IRON III DICITRATE-BINDING PERIPLASMIC PROTEIN"/>
    <property type="match status" value="1"/>
</dbReference>
<evidence type="ECO:0000256" key="3">
    <source>
        <dbReference type="ARBA" id="ARBA00022448"/>
    </source>
</evidence>
<evidence type="ECO:0000256" key="2">
    <source>
        <dbReference type="ARBA" id="ARBA00008814"/>
    </source>
</evidence>
<evidence type="ECO:0000256" key="4">
    <source>
        <dbReference type="ARBA" id="ARBA00022729"/>
    </source>
</evidence>
<dbReference type="CDD" id="cd01146">
    <property type="entry name" value="FhuD"/>
    <property type="match status" value="1"/>
</dbReference>
<dbReference type="Pfam" id="PF01497">
    <property type="entry name" value="Peripla_BP_2"/>
    <property type="match status" value="1"/>
</dbReference>
<dbReference type="GO" id="GO:0030288">
    <property type="term" value="C:outer membrane-bounded periplasmic space"/>
    <property type="evidence" value="ECO:0007669"/>
    <property type="project" value="TreeGrafter"/>
</dbReference>
<evidence type="ECO:0000256" key="1">
    <source>
        <dbReference type="ARBA" id="ARBA00004196"/>
    </source>
</evidence>
<dbReference type="RefSeq" id="WP_193906357.1">
    <property type="nucleotide sequence ID" value="NZ_JADEXG010000017.1"/>
</dbReference>
<accession>A0A8J7A6D7</accession>
<sequence>MSKLRHLLIIGILTFVFVSACGGNAPRQPSSQVDNSSTEAVRVVKHAFGETKISMNPQRVVVLATGLDTVLSLGVNPVGSTQVPGKYFRGYDYLNNRLGEIASVGHLDSPNLEVIAALEPDLILGAKAWDSQNNYNLLSQIAPTVIAEVETSGEWERMLNKYAEALGKTDKAEQILADYHARIEEFQAQMGDRLKQTEVSIVRVLQDGLNIYLEDSSCGAIVADAGLPRPPYQTNPQNSFSMEIGKESLYKIDGDVIFAWTFASDQEMANEAQSALKQLKADPLWLKLNAVQQDEVYEVPNYWINMGPIAANLVLDDLFKYLVEE</sequence>
<dbReference type="SUPFAM" id="SSF53807">
    <property type="entry name" value="Helical backbone' metal receptor"/>
    <property type="match status" value="1"/>
</dbReference>
<protein>
    <submittedName>
        <fullName evidence="6">Iron-siderophore ABC transporter substrate-binding protein</fullName>
    </submittedName>
</protein>
<keyword evidence="3" id="KW-0813">Transport</keyword>
<evidence type="ECO:0000313" key="7">
    <source>
        <dbReference type="Proteomes" id="UP000636505"/>
    </source>
</evidence>
<proteinExistence type="inferred from homology"/>
<comment type="similarity">
    <text evidence="2">Belongs to the bacterial solute-binding protein 8 family.</text>
</comment>
<gene>
    <name evidence="6" type="ORF">IQ241_09455</name>
</gene>
<dbReference type="PROSITE" id="PS50983">
    <property type="entry name" value="FE_B12_PBP"/>
    <property type="match status" value="1"/>
</dbReference>
<dbReference type="AlphaFoldDB" id="A0A8J7A6D7"/>
<dbReference type="Gene3D" id="3.40.50.1980">
    <property type="entry name" value="Nitrogenase molybdenum iron protein domain"/>
    <property type="match status" value="2"/>
</dbReference>
<comment type="caution">
    <text evidence="6">The sequence shown here is derived from an EMBL/GenBank/DDBJ whole genome shotgun (WGS) entry which is preliminary data.</text>
</comment>
<name>A0A8J7A6D7_9CYAN</name>
<feature type="domain" description="Fe/B12 periplasmic-binding" evidence="5">
    <location>
        <begin position="58"/>
        <end position="325"/>
    </location>
</feature>
<evidence type="ECO:0000259" key="5">
    <source>
        <dbReference type="PROSITE" id="PS50983"/>
    </source>
</evidence>
<reference evidence="6" key="1">
    <citation type="submission" date="2020-10" db="EMBL/GenBank/DDBJ databases">
        <authorList>
            <person name="Castelo-Branco R."/>
            <person name="Eusebio N."/>
            <person name="Adriana R."/>
            <person name="Vieira A."/>
            <person name="Brugerolle De Fraissinette N."/>
            <person name="Rezende De Castro R."/>
            <person name="Schneider M.P."/>
            <person name="Vasconcelos V."/>
            <person name="Leao P.N."/>
        </authorList>
    </citation>
    <scope>NUCLEOTIDE SEQUENCE</scope>
    <source>
        <strain evidence="6">LEGE 07310</strain>
    </source>
</reference>
<dbReference type="InterPro" id="IPR002491">
    <property type="entry name" value="ABC_transptr_periplasmic_BD"/>
</dbReference>
<dbReference type="GO" id="GO:1901678">
    <property type="term" value="P:iron coordination entity transport"/>
    <property type="evidence" value="ECO:0007669"/>
    <property type="project" value="UniProtKB-ARBA"/>
</dbReference>